<comment type="caution">
    <text evidence="6">The sequence shown here is derived from an EMBL/GenBank/DDBJ whole genome shotgun (WGS) entry which is preliminary data.</text>
</comment>
<dbReference type="PROSITE" id="PS50075">
    <property type="entry name" value="CARRIER"/>
    <property type="match status" value="3"/>
</dbReference>
<dbReference type="InterPro" id="IPR001242">
    <property type="entry name" value="Condensation_dom"/>
</dbReference>
<name>A0ABX9YI23_9BURK</name>
<feature type="region of interest" description="Disordered" evidence="4">
    <location>
        <begin position="1292"/>
        <end position="1313"/>
    </location>
</feature>
<feature type="domain" description="Carrier" evidence="5">
    <location>
        <begin position="977"/>
        <end position="1051"/>
    </location>
</feature>
<organism evidence="6 7">
    <name type="scientific">Burkholderia stagnalis</name>
    <dbReference type="NCBI Taxonomy" id="1503054"/>
    <lineage>
        <taxon>Bacteria</taxon>
        <taxon>Pseudomonadati</taxon>
        <taxon>Pseudomonadota</taxon>
        <taxon>Betaproteobacteria</taxon>
        <taxon>Burkholderiales</taxon>
        <taxon>Burkholderiaceae</taxon>
        <taxon>Burkholderia</taxon>
        <taxon>Burkholderia cepacia complex</taxon>
    </lineage>
</organism>
<dbReference type="SUPFAM" id="SSF56801">
    <property type="entry name" value="Acetyl-CoA synthetase-like"/>
    <property type="match status" value="3"/>
</dbReference>
<dbReference type="PANTHER" id="PTHR45527:SF1">
    <property type="entry name" value="FATTY ACID SYNTHASE"/>
    <property type="match status" value="1"/>
</dbReference>
<feature type="domain" description="Carrier" evidence="5">
    <location>
        <begin position="3582"/>
        <end position="3657"/>
    </location>
</feature>
<evidence type="ECO:0000256" key="2">
    <source>
        <dbReference type="ARBA" id="ARBA00022450"/>
    </source>
</evidence>
<dbReference type="InterPro" id="IPR009081">
    <property type="entry name" value="PP-bd_ACP"/>
</dbReference>
<dbReference type="Gene3D" id="3.30.300.30">
    <property type="match status" value="3"/>
</dbReference>
<dbReference type="Gene3D" id="3.30.559.30">
    <property type="entry name" value="Nonribosomal peptide synthetase, condensation domain"/>
    <property type="match status" value="4"/>
</dbReference>
<dbReference type="Pfam" id="PF00501">
    <property type="entry name" value="AMP-binding"/>
    <property type="match status" value="3"/>
</dbReference>
<reference evidence="6 7" key="1">
    <citation type="submission" date="2018-08" db="EMBL/GenBank/DDBJ databases">
        <title>Comparative analysis of Burkholderia isolates from Puerto Rico.</title>
        <authorList>
            <person name="Hall C."/>
            <person name="Sahl J."/>
            <person name="Wagner D."/>
        </authorList>
    </citation>
    <scope>NUCLEOTIDE SEQUENCE [LARGE SCALE GENOMIC DNA]</scope>
    <source>
        <strain evidence="6 7">Bp8966</strain>
    </source>
</reference>
<dbReference type="InterPro" id="IPR010071">
    <property type="entry name" value="AA_adenyl_dom"/>
</dbReference>
<evidence type="ECO:0000313" key="6">
    <source>
        <dbReference type="EMBL" id="RQY87305.1"/>
    </source>
</evidence>
<dbReference type="InterPro" id="IPR020845">
    <property type="entry name" value="AMP-binding_CS"/>
</dbReference>
<accession>A0ABX9YI23</accession>
<dbReference type="Gene3D" id="3.40.50.12780">
    <property type="entry name" value="N-terminal domain of ligase-like"/>
    <property type="match status" value="3"/>
</dbReference>
<dbReference type="CDD" id="cd05930">
    <property type="entry name" value="A_NRPS"/>
    <property type="match status" value="1"/>
</dbReference>
<dbReference type="InterPro" id="IPR045851">
    <property type="entry name" value="AMP-bd_C_sf"/>
</dbReference>
<comment type="cofactor">
    <cofactor evidence="1">
        <name>pantetheine 4'-phosphate</name>
        <dbReference type="ChEBI" id="CHEBI:47942"/>
    </cofactor>
</comment>
<dbReference type="InterPro" id="IPR042099">
    <property type="entry name" value="ANL_N_sf"/>
</dbReference>
<dbReference type="RefSeq" id="WP_124491346.1">
    <property type="nucleotide sequence ID" value="NZ_QTOI01000039.1"/>
</dbReference>
<dbReference type="InterPro" id="IPR036736">
    <property type="entry name" value="ACP-like_sf"/>
</dbReference>
<dbReference type="Gene3D" id="1.10.1200.10">
    <property type="entry name" value="ACP-like"/>
    <property type="match status" value="3"/>
</dbReference>
<dbReference type="PANTHER" id="PTHR45527">
    <property type="entry name" value="NONRIBOSOMAL PEPTIDE SYNTHETASE"/>
    <property type="match status" value="1"/>
</dbReference>
<dbReference type="Pfam" id="PF13193">
    <property type="entry name" value="AMP-binding_C"/>
    <property type="match status" value="1"/>
</dbReference>
<dbReference type="InterPro" id="IPR006162">
    <property type="entry name" value="Ppantetheine_attach_site"/>
</dbReference>
<feature type="domain" description="Carrier" evidence="5">
    <location>
        <begin position="2061"/>
        <end position="2136"/>
    </location>
</feature>
<dbReference type="PROSITE" id="PS00455">
    <property type="entry name" value="AMP_BINDING"/>
    <property type="match status" value="2"/>
</dbReference>
<proteinExistence type="predicted"/>
<dbReference type="Proteomes" id="UP000281098">
    <property type="component" value="Unassembled WGS sequence"/>
</dbReference>
<feature type="region of interest" description="Disordered" evidence="4">
    <location>
        <begin position="3687"/>
        <end position="3709"/>
    </location>
</feature>
<sequence length="3709" mass="392708">MSQAQIRPAVSDPRSTPAVERIIGLSPLQRGMLFHALAAPDSPAYLEQIVCRLDGDVDPERFRAALAALVRRHEALRSAFVTRGQSEPRQVVFADATVPLIVEDWRARPAAARAEALEHFAAEQRRQGFRLNRPPLMRIALIREEDARWTLVWTHHHVIIDGWSLPLVLKDFLALYADAAHAAPPAAARFADYVDWLGAQDPARDAGAWRALLDGASLPMPLGVDRPARPGEDGKDMRVLRAELGATDVARLAVAARVTVGTVLIGACALVLSRLARADEAVFGLVLSGRAAPVDGIEQMVGLLANTVPFRIAVPNAAGIVEWLGDVQRGQHGLQRLAHCALPDVRDAAGVASDRPLFECLVAVDNFPLQDALGAADAGFRISDVRQEEHTHLPLTLSFAPGPERIGVKLGFDAARIDAPAAQGVLDALLHVVRTFAGNVSASLREVGLRPEPVTPALPAPPAAAAQPASDPGLAHRFLAVAADAGERIAVTHPGGQASYAQLAAQARAIAVRLRDAGLARGDRVALLLERDASAVAAMLGVLLAGGCYVPLDSTHPDERLAYLVADSGARHLLAVRATAARAPQGCDVLLLDDVGTWPAPADAAFAPVGRDQPAYVIYTSGSTGQPKGVLVSHGNVGRLFDATRAHFGFGPDDTWSCTHSFAFDFSVWELWGALLHGGRVVIASRETARDPHALLALLGAERVTMLSQTPSSFRMLDDADARLRPALALRHVVFGGEALHPRDLAGWIARRGDAAPCLDNMYGITEITVHATLRPMRACDIETDASPIGEPLADLTIRIVDACGHDVPDGATGEILIGGAGVALGYLNRPELTAQRFTGDGAARVYHSGDLARRDANGELVYVGRGDDALKIRGHRIEPNEVRAALLAHPGIADAFVAAEPGGTHARDARLCAWFVAQPGAAVDVDALRRHLDARLPAHEVPSFLIATPAFALTPNGKLDRRALPAPAQAASTRVAPRNADEEALAAVWREALGVDAVGVRDDYFALGGDSIRSIRVAGLARERGFEIDIADLFRHRTIEALLAAKPRARQGEDAPAPRDAAPGAAQPASLPAPPFSLISDDERRRLPADVEDAYPLARLQAGMLHHAESGDERDLYYDAMCFHVRARVDAARVPAALDALAAAHPALRTRFLLDGVERPLQLVHAHATPQAEIEDLSALDPLERERRFTALLARLRAERCDPRRPPLLRFVLQALGRDEWQIGIAFHHAILDGWSVARLLADFATLVGGGEIAAPATPYREFVRLEQAALDNADTRRFWAERLAGAPSAALPRWSRAPRDPHTPRAGRHERALPAATAAALRAHAERNGLPLKSLLLAIHLQVLSLASGARDVVTGLVSNGRPAETDGAAMVGLFLNTLPFRLDVDAHDWTSLARAAGAAEADLFAHRRYPMAAIAGLLAPGNGAARFDTSFNFVDFHAYDALRRDGALTVVEARSHEAVEIPCATTFAVTRANDGARGITVSLSYDRDAFSDTQIAWLADRYVQAADHFAARPDDAGARFAAADAVALRASQGAPADLPAGDLLARVRAVARAHPQRRAVRGVDAQLDFASLDAASDALAARLVQRGVGADTVVAIALAPGDVRVAVALVGVLKAGGAYCLLDIERLPAARLQMTLDEARPALVVATAATAAQLPAPHADVLLLDDFRATAGDAAPIARDVPDDALAYLIFTSGSTGRPKPIAVSRGALANHMRWMAGRFPLDAADVVLQKTPVSFDASVWEFWAPLASGATLALAPADASRDVNALADAVEQSGATVVQLVPSLLDVILDDPAALARMRRVTRVFVGGEALRGTTAERFRQAWRARLINLYGPAETTIDATSCVVVDGDAAQADAAIAPPSLGTPIDNVGVFILDERMAPVPPGVAGEIWIGGAGLARGYHGRPGETARRFRPDPLPGANGGRLYRTGDLARRLPDGRLDYLGRRDHQLKLRGWRVEPGEIESLLATHPAVRRCAVLPRAMPDGSVRLVAWIERHAAAAGDAAPPDYRRFLAERLPASLVPGAFAETADWPLLPNGKTDRNGFPSVEPARDAAPARAPATPVEQMLATIWRELLPGRTAIGVDDDFLALGGDSIVSLQVSARARQRGWQISPRDLFEHPTIAALARVAVRVDADAGARGAALPGPVPLTPAQARFFALNQPAPAHWNQALMLDLPGELDDDAVRDALAAVVAAHDVFRVRFTVGGDGVAQELLADTSPPQAWFRTARVPADHAADALASLARDVQRSLELGAPPLLRALHVRGFADGSARLLLVMHHLIVDGVSWRVLTSDLHDALHARPVAASPSGFVDWARAQACAAIDEAEQRYWREAAPRAARAGRLAPAGAARYADQRTVEHALDADLTTRLLRDGATRLHASAQEILLAALATALADAAHASSVGVTIEHHGRGDGADAALVRALGWFTTLYPLAVERLDAPSPLARLRAAKDALRAVPAHGRGYGRLRDAAPADDPLATSALPDVCFNYLGQIDGALPAASRIRLAGEDCGPIADDDNDRGFALDIVSFVANGRLVVRWNYDARRFDDTQARAMAARAQAELQALLAAGDARPAVAPSDFPLARVPADALPALLDAEPPVVDLWSLTSTQQGMLFHARAADASAGIYLEQIVAAIEGECDAARLERAWSHVYARHDALRVSFAWRDLDDPVQRVHAPQPLALEIREIAAHADPEQALAAFLAEDRARGVDLARPPLMRVTLLRRDGAPWRLVWTHHHALLDGWSMAILLGEVAHCYAADAAGRAPSLPAAPSYARFVAARLRAQHDLRDAEAFWRATLGPRHAPLDLGLTAVAGSAPHATQTGTVRRVLPPELTAALNAVAARERVTLNTVVEGAYALLLSRVARSRDVTFGVTFSGRDAEVADVERMVGALISTLPVRVDCRPALPVGTFLRQLFAAQSEVGRHAHCSLVDVQRWSGASAQQPLFDSVFVYENYPVDRDAGAHAGGLRIGAIEANEASNYPLMLYVKPNADGLVIDAVHDAARLPAARAGALVDALVELAAGIAYGRGDAIGALASCAADVAVAAASAGSADAEGAIAPVSVPHDADADADANTLIDLFARALDAAPASAIHGPDRTVTRAELLAEAGELAERLAGAGAGPGTTVAVCLPRGVDLLAALVGTLLAGAAYVPIDPLLPAERRAMMLADSAPVAIVADPDGNIGDVAVPVVAPSRAPAAADGLAAARTALARARRAHPAALAYTIFTSGSTGRPKGVDVRRGALVNLLRSFAARFPLGPDDVLTSVTTVSFDIAALELFLPLVTRAHLAIASAETAANGVALARELAGRRTTVMQATPLTWRLLLSADWRPQPGFQAWCGGEALPADLAAALLARGVALLNVYGPTETTIWSAALPVADAAAAARVGGALDATRLRVVDADGHETPPGVVGELTIAGAGLAQGYTRAPGRTARSFRPDPFAAEPGARLYATGDLAVRNGDGTLTLLGRADDQVKINGYRIELGDVEAHLRALDNVADAAATVRRGLDGRAWGLEAHLVLRDPARPFDDAPLRDALARRLPAYMVPQVFALHGALPRTANGKLDRRTLATPPARPRAAAPERAAANALEEMVCALWRRAFDNAPVAPDSDFFDLGGNSLLLTRIHARVIQVFGVEPPLGDMLASRTPADMAALIQRHESAPGAASKVAAAWLRLRDMSPAERDALRQQHAARTAAQPAADAVNEEIDNAN</sequence>
<dbReference type="InterPro" id="IPR025110">
    <property type="entry name" value="AMP-bd_C"/>
</dbReference>
<dbReference type="NCBIfam" id="NF003417">
    <property type="entry name" value="PRK04813.1"/>
    <property type="match status" value="3"/>
</dbReference>
<dbReference type="EMBL" id="QTPM01000038">
    <property type="protein sequence ID" value="RQY87305.1"/>
    <property type="molecule type" value="Genomic_DNA"/>
</dbReference>
<dbReference type="InterPro" id="IPR000873">
    <property type="entry name" value="AMP-dep_synth/lig_dom"/>
</dbReference>
<feature type="compositionally biased region" description="Low complexity" evidence="4">
    <location>
        <begin position="1059"/>
        <end position="1071"/>
    </location>
</feature>
<dbReference type="Pfam" id="PF00550">
    <property type="entry name" value="PP-binding"/>
    <property type="match status" value="3"/>
</dbReference>
<evidence type="ECO:0000256" key="4">
    <source>
        <dbReference type="SAM" id="MobiDB-lite"/>
    </source>
</evidence>
<feature type="compositionally biased region" description="Low complexity" evidence="4">
    <location>
        <begin position="3687"/>
        <end position="3700"/>
    </location>
</feature>
<feature type="region of interest" description="Disordered" evidence="4">
    <location>
        <begin position="1046"/>
        <end position="1080"/>
    </location>
</feature>
<dbReference type="Gene3D" id="3.30.559.10">
    <property type="entry name" value="Chloramphenicol acetyltransferase-like domain"/>
    <property type="match status" value="4"/>
</dbReference>
<gene>
    <name evidence="6" type="ORF">DF017_25485</name>
</gene>
<evidence type="ECO:0000256" key="1">
    <source>
        <dbReference type="ARBA" id="ARBA00001957"/>
    </source>
</evidence>
<dbReference type="InterPro" id="IPR023213">
    <property type="entry name" value="CAT-like_dom_sf"/>
</dbReference>
<feature type="compositionally biased region" description="Basic and acidic residues" evidence="4">
    <location>
        <begin position="1299"/>
        <end position="1313"/>
    </location>
</feature>
<dbReference type="SUPFAM" id="SSF47336">
    <property type="entry name" value="ACP-like"/>
    <property type="match status" value="3"/>
</dbReference>
<dbReference type="SMART" id="SM00823">
    <property type="entry name" value="PKS_PP"/>
    <property type="match status" value="2"/>
</dbReference>
<evidence type="ECO:0000256" key="3">
    <source>
        <dbReference type="ARBA" id="ARBA00022553"/>
    </source>
</evidence>
<keyword evidence="2" id="KW-0596">Phosphopantetheine</keyword>
<dbReference type="NCBIfam" id="TIGR01733">
    <property type="entry name" value="AA-adenyl-dom"/>
    <property type="match status" value="3"/>
</dbReference>
<dbReference type="InterPro" id="IPR020806">
    <property type="entry name" value="PKS_PP-bd"/>
</dbReference>
<evidence type="ECO:0000313" key="7">
    <source>
        <dbReference type="Proteomes" id="UP000281098"/>
    </source>
</evidence>
<keyword evidence="7" id="KW-1185">Reference proteome</keyword>
<dbReference type="Pfam" id="PF00668">
    <property type="entry name" value="Condensation"/>
    <property type="match status" value="4"/>
</dbReference>
<evidence type="ECO:0000259" key="5">
    <source>
        <dbReference type="PROSITE" id="PS50075"/>
    </source>
</evidence>
<protein>
    <submittedName>
        <fullName evidence="6">Amino acid adenylation domain-containing protein</fullName>
    </submittedName>
</protein>
<keyword evidence="3" id="KW-0597">Phosphoprotein</keyword>
<dbReference type="PROSITE" id="PS00012">
    <property type="entry name" value="PHOSPHOPANTETHEINE"/>
    <property type="match status" value="2"/>
</dbReference>
<dbReference type="SUPFAM" id="SSF52777">
    <property type="entry name" value="CoA-dependent acyltransferases"/>
    <property type="match status" value="8"/>
</dbReference>